<dbReference type="InterPro" id="IPR029044">
    <property type="entry name" value="Nucleotide-diphossugar_trans"/>
</dbReference>
<name>A0A0G1HQY3_9BACT</name>
<dbReference type="PANTHER" id="PTHR43179:SF7">
    <property type="entry name" value="RHAMNOSYLTRANSFERASE WBBL"/>
    <property type="match status" value="1"/>
</dbReference>
<dbReference type="PANTHER" id="PTHR43179">
    <property type="entry name" value="RHAMNOSYLTRANSFERASE WBBL"/>
    <property type="match status" value="1"/>
</dbReference>
<dbReference type="AlphaFoldDB" id="A0A0G1HQY3"/>
<evidence type="ECO:0000313" key="1">
    <source>
        <dbReference type="EMBL" id="KKT49340.1"/>
    </source>
</evidence>
<accession>A0A0G1HQY3</accession>
<reference evidence="1 2" key="1">
    <citation type="journal article" date="2015" name="Nature">
        <title>rRNA introns, odd ribosomes, and small enigmatic genomes across a large radiation of phyla.</title>
        <authorList>
            <person name="Brown C.T."/>
            <person name="Hug L.A."/>
            <person name="Thomas B.C."/>
            <person name="Sharon I."/>
            <person name="Castelle C.J."/>
            <person name="Singh A."/>
            <person name="Wilkins M.J."/>
            <person name="Williams K.H."/>
            <person name="Banfield J.F."/>
        </authorList>
    </citation>
    <scope>NUCLEOTIDE SEQUENCE [LARGE SCALE GENOMIC DNA]</scope>
</reference>
<organism evidence="1 2">
    <name type="scientific">Candidatus Collierbacteria bacterium GW2011_GWC2_44_18</name>
    <dbReference type="NCBI Taxonomy" id="1618392"/>
    <lineage>
        <taxon>Bacteria</taxon>
        <taxon>Candidatus Collieribacteriota</taxon>
    </lineage>
</organism>
<dbReference type="STRING" id="1618392.UW41_C0008G0025"/>
<dbReference type="Pfam" id="PF13641">
    <property type="entry name" value="Glyco_tranf_2_3"/>
    <property type="match status" value="1"/>
</dbReference>
<evidence type="ECO:0000313" key="2">
    <source>
        <dbReference type="Proteomes" id="UP000034172"/>
    </source>
</evidence>
<dbReference type="CDD" id="cd04186">
    <property type="entry name" value="GT_2_like_c"/>
    <property type="match status" value="1"/>
</dbReference>
<dbReference type="EMBL" id="LCIE01000008">
    <property type="protein sequence ID" value="KKT49340.1"/>
    <property type="molecule type" value="Genomic_DNA"/>
</dbReference>
<sequence length="271" mass="30779">MKIDLSIVTVGYKSEDTIVPFLDSIQKNRDNISKEVIVVDNYPGDKGADRAQKHPLKPTVIRNTENIGFSKGINQGIKVCHGEYVLIINPDTRIVGSALKYLLDFARKTTQLGAVVPRLLNYDGSIQPSCSKFPTIWNAVRYSFFGCKNCFKKYNPGDKTTKVEVAVMAAFLIPKTVLDYVGGLDERYFLYYEDVEFCRRLHLHGLSVYYLPKAKVQHIHGASGNFVSHLKSPLLKSAKIYYGPVYSATLNLVLWIGHKWQVILRRKKFRD</sequence>
<gene>
    <name evidence="1" type="ORF">UW41_C0008G0025</name>
</gene>
<dbReference type="GO" id="GO:0016740">
    <property type="term" value="F:transferase activity"/>
    <property type="evidence" value="ECO:0007669"/>
    <property type="project" value="UniProtKB-KW"/>
</dbReference>
<dbReference type="SUPFAM" id="SSF53448">
    <property type="entry name" value="Nucleotide-diphospho-sugar transferases"/>
    <property type="match status" value="1"/>
</dbReference>
<dbReference type="Gene3D" id="3.90.550.10">
    <property type="entry name" value="Spore Coat Polysaccharide Biosynthesis Protein SpsA, Chain A"/>
    <property type="match status" value="1"/>
</dbReference>
<keyword evidence="1" id="KW-0808">Transferase</keyword>
<proteinExistence type="predicted"/>
<comment type="caution">
    <text evidence="1">The sequence shown here is derived from an EMBL/GenBank/DDBJ whole genome shotgun (WGS) entry which is preliminary data.</text>
</comment>
<dbReference type="Proteomes" id="UP000034172">
    <property type="component" value="Unassembled WGS sequence"/>
</dbReference>
<protein>
    <submittedName>
        <fullName evidence="1">Glycosyltransferase</fullName>
    </submittedName>
</protein>